<organism evidence="1 2">
    <name type="scientific">Apibacter muscae</name>
    <dbReference type="NCBI Taxonomy" id="2509004"/>
    <lineage>
        <taxon>Bacteria</taxon>
        <taxon>Pseudomonadati</taxon>
        <taxon>Bacteroidota</taxon>
        <taxon>Flavobacteriia</taxon>
        <taxon>Flavobacteriales</taxon>
        <taxon>Weeksellaceae</taxon>
        <taxon>Apibacter</taxon>
    </lineage>
</organism>
<gene>
    <name evidence="1" type="ORF">ETU09_06440</name>
</gene>
<dbReference type="EMBL" id="SELH01000021">
    <property type="protein sequence ID" value="TWP27730.1"/>
    <property type="molecule type" value="Genomic_DNA"/>
</dbReference>
<proteinExistence type="predicted"/>
<name>A0A563DBZ0_9FLAO</name>
<evidence type="ECO:0000313" key="2">
    <source>
        <dbReference type="Proteomes" id="UP000319499"/>
    </source>
</evidence>
<dbReference type="OrthoDB" id="1248859at2"/>
<evidence type="ECO:0000313" key="1">
    <source>
        <dbReference type="EMBL" id="TWP27730.1"/>
    </source>
</evidence>
<dbReference type="Proteomes" id="UP000319499">
    <property type="component" value="Unassembled WGS sequence"/>
</dbReference>
<accession>A0A563DBZ0</accession>
<sequence length="237" mass="27600">MPIPQLGLSLSITDNAGSSMYTGNGEREKMAEFDSALRQHTITITISDEKINEVELEVQKGILNKVKIPTYKMMVTDDKTEEKTYYEVTRDSLLFNKLKNEEIGGFSFLGLNILKKKMYNIPVLTFEPLTSKIEKFEVSKYRTKKQDYLSYNLLRNKESATLVAGKLPPNFFNTIETNHFFYIVDHNEGQKFMGDISYREKFVQITPKVEINLIKRSDHIKEYQLDKRGRINKIIYL</sequence>
<dbReference type="RefSeq" id="WP_146262277.1">
    <property type="nucleotide sequence ID" value="NZ_SELG01000033.1"/>
</dbReference>
<dbReference type="AlphaFoldDB" id="A0A563DBZ0"/>
<protein>
    <submittedName>
        <fullName evidence="1">Uncharacterized protein</fullName>
    </submittedName>
</protein>
<keyword evidence="2" id="KW-1185">Reference proteome</keyword>
<reference evidence="1 2" key="1">
    <citation type="submission" date="2019-02" db="EMBL/GenBank/DDBJ databases">
        <title>Apibacter muscae sp. nov.: a novel member of the house fly microbiota.</title>
        <authorList>
            <person name="Park R."/>
        </authorList>
    </citation>
    <scope>NUCLEOTIDE SEQUENCE [LARGE SCALE GENOMIC DNA]</scope>
    <source>
        <strain evidence="1 2">AL1</strain>
    </source>
</reference>
<comment type="caution">
    <text evidence="1">The sequence shown here is derived from an EMBL/GenBank/DDBJ whole genome shotgun (WGS) entry which is preliminary data.</text>
</comment>